<dbReference type="Proteomes" id="UP000289323">
    <property type="component" value="Unassembled WGS sequence"/>
</dbReference>
<name>A0A3S4C327_9PEZI</name>
<dbReference type="GO" id="GO:0030681">
    <property type="term" value="C:multimeric ribonuclease P complex"/>
    <property type="evidence" value="ECO:0007669"/>
    <property type="project" value="TreeGrafter"/>
</dbReference>
<accession>A0A3S4C327</accession>
<dbReference type="PANTHER" id="PTHR15396:SF1">
    <property type="entry name" value="RIBONUCLEASE P PROTEIN SUBUNIT P40"/>
    <property type="match status" value="1"/>
</dbReference>
<evidence type="ECO:0000313" key="2">
    <source>
        <dbReference type="Proteomes" id="UP000289323"/>
    </source>
</evidence>
<dbReference type="Pfam" id="PF08584">
    <property type="entry name" value="Ribonuc_P_40"/>
    <property type="match status" value="1"/>
</dbReference>
<reference evidence="1 2" key="1">
    <citation type="submission" date="2018-04" db="EMBL/GenBank/DDBJ databases">
        <authorList>
            <person name="Huttner S."/>
            <person name="Dainat J."/>
        </authorList>
    </citation>
    <scope>NUCLEOTIDE SEQUENCE [LARGE SCALE GENOMIC DNA]</scope>
</reference>
<dbReference type="EMBL" id="OUUZ01000003">
    <property type="protein sequence ID" value="SPQ20131.1"/>
    <property type="molecule type" value="Genomic_DNA"/>
</dbReference>
<dbReference type="GO" id="GO:0001682">
    <property type="term" value="P:tRNA 5'-leader removal"/>
    <property type="evidence" value="ECO:0007669"/>
    <property type="project" value="InterPro"/>
</dbReference>
<dbReference type="GO" id="GO:0004526">
    <property type="term" value="F:ribonuclease P activity"/>
    <property type="evidence" value="ECO:0007669"/>
    <property type="project" value="TreeGrafter"/>
</dbReference>
<sequence length="231" mass="25877">MFLDKEAYERAGLVGKPHGVKGKRGLKPRWIVEYDLTAPSMFPGKKGFDRLIYASKNALAEPMTWLFCNISSTNPLSQHFPTNYTSNPGVVPGIDVLMPKLAPSLDPLAPGARQAFEDFSTELYEWLSLVRLQSPRIQVGDQIDPYLSRYQVPEGGDKGKVCKISWQGFFAPSWSRQTLVDIITILPPKAWFSFSTTTFSKGLAGDNNECTILRLPNSSGEYLMWEVKAHE</sequence>
<organism evidence="1 2">
    <name type="scientific">Thermothielavioides terrestris</name>
    <dbReference type="NCBI Taxonomy" id="2587410"/>
    <lineage>
        <taxon>Eukaryota</taxon>
        <taxon>Fungi</taxon>
        <taxon>Dikarya</taxon>
        <taxon>Ascomycota</taxon>
        <taxon>Pezizomycotina</taxon>
        <taxon>Sordariomycetes</taxon>
        <taxon>Sordariomycetidae</taxon>
        <taxon>Sordariales</taxon>
        <taxon>Chaetomiaceae</taxon>
        <taxon>Thermothielavioides</taxon>
    </lineage>
</organism>
<protein>
    <submittedName>
        <fullName evidence="1">9f2bd19f-a3cf-4aa7-8722-5302b7a8d910</fullName>
    </submittedName>
</protein>
<proteinExistence type="predicted"/>
<dbReference type="AlphaFoldDB" id="A0A3S4C327"/>
<dbReference type="PANTHER" id="PTHR15396">
    <property type="entry name" value="RIBONUCLEASE P PROTEIN SUBUNIT P40"/>
    <property type="match status" value="1"/>
</dbReference>
<dbReference type="InterPro" id="IPR013893">
    <property type="entry name" value="RNase_P_Rpp40"/>
</dbReference>
<dbReference type="GO" id="GO:0000172">
    <property type="term" value="C:ribonuclease MRP complex"/>
    <property type="evidence" value="ECO:0007669"/>
    <property type="project" value="TreeGrafter"/>
</dbReference>
<dbReference type="GO" id="GO:0000447">
    <property type="term" value="P:endonucleolytic cleavage in ITS1 to separate SSU-rRNA from 5.8S rRNA and LSU-rRNA from tricistronic rRNA transcript (SSU-rRNA, 5.8S rRNA, LSU-rRNA)"/>
    <property type="evidence" value="ECO:0007669"/>
    <property type="project" value="TreeGrafter"/>
</dbReference>
<evidence type="ECO:0000313" key="1">
    <source>
        <dbReference type="EMBL" id="SPQ20131.1"/>
    </source>
</evidence>
<gene>
    <name evidence="1" type="ORF">TT172_LOCUS2550</name>
</gene>
<dbReference type="GO" id="GO:0000171">
    <property type="term" value="F:ribonuclease MRP activity"/>
    <property type="evidence" value="ECO:0007669"/>
    <property type="project" value="TreeGrafter"/>
</dbReference>